<dbReference type="STRING" id="1288291.A0A059EVV3"/>
<dbReference type="HOGENOM" id="CLU_2564538_0_0_1"/>
<protein>
    <recommendedName>
        <fullName evidence="2">HIT domain-containing protein</fullName>
    </recommendedName>
</protein>
<dbReference type="PANTHER" id="PTHR46648">
    <property type="entry name" value="HIT FAMILY PROTEIN 1"/>
    <property type="match status" value="1"/>
</dbReference>
<feature type="domain" description="HIT" evidence="2">
    <location>
        <begin position="1"/>
        <end position="82"/>
    </location>
</feature>
<dbReference type="Proteomes" id="UP000030655">
    <property type="component" value="Unassembled WGS sequence"/>
</dbReference>
<evidence type="ECO:0000259" key="2">
    <source>
        <dbReference type="PROSITE" id="PS51084"/>
    </source>
</evidence>
<organism evidence="3 4">
    <name type="scientific">Anncaliia algerae PRA339</name>
    <dbReference type="NCBI Taxonomy" id="1288291"/>
    <lineage>
        <taxon>Eukaryota</taxon>
        <taxon>Fungi</taxon>
        <taxon>Fungi incertae sedis</taxon>
        <taxon>Microsporidia</taxon>
        <taxon>Tubulinosematoidea</taxon>
        <taxon>Tubulinosematidae</taxon>
        <taxon>Anncaliia</taxon>
    </lineage>
</organism>
<dbReference type="GO" id="GO:0009117">
    <property type="term" value="P:nucleotide metabolic process"/>
    <property type="evidence" value="ECO:0007669"/>
    <property type="project" value="TreeGrafter"/>
</dbReference>
<dbReference type="Gene3D" id="3.30.428.10">
    <property type="entry name" value="HIT-like"/>
    <property type="match status" value="1"/>
</dbReference>
<dbReference type="Pfam" id="PF01230">
    <property type="entry name" value="HIT"/>
    <property type="match status" value="1"/>
</dbReference>
<evidence type="ECO:0000256" key="1">
    <source>
        <dbReference type="PROSITE-ProRule" id="PRU00464"/>
    </source>
</evidence>
<dbReference type="InterPro" id="IPR036265">
    <property type="entry name" value="HIT-like_sf"/>
</dbReference>
<dbReference type="GO" id="GO:0003824">
    <property type="term" value="F:catalytic activity"/>
    <property type="evidence" value="ECO:0007669"/>
    <property type="project" value="InterPro"/>
</dbReference>
<dbReference type="PROSITE" id="PS51084">
    <property type="entry name" value="HIT_2"/>
    <property type="match status" value="1"/>
</dbReference>
<sequence length="82" mass="9616">MSCIFCDLQKQPELVLWDDEYSYLIVDIGPLSRGHLLLIPKEHTEYMHELNDLTLSKMLINIKNIVLKLGYDKYNLLQNNGH</sequence>
<dbReference type="EMBL" id="KK365482">
    <property type="protein sequence ID" value="KCZ78997.1"/>
    <property type="molecule type" value="Genomic_DNA"/>
</dbReference>
<feature type="non-terminal residue" evidence="3">
    <location>
        <position position="82"/>
    </location>
</feature>
<accession>A0A059EVV3</accession>
<dbReference type="SUPFAM" id="SSF54197">
    <property type="entry name" value="HIT-like"/>
    <property type="match status" value="1"/>
</dbReference>
<dbReference type="OrthoDB" id="672793at2759"/>
<evidence type="ECO:0000313" key="4">
    <source>
        <dbReference type="Proteomes" id="UP000030655"/>
    </source>
</evidence>
<dbReference type="PANTHER" id="PTHR46648:SF1">
    <property type="entry name" value="ADENOSINE 5'-MONOPHOSPHORAMIDASE HNT1"/>
    <property type="match status" value="1"/>
</dbReference>
<reference evidence="3 4" key="2">
    <citation type="submission" date="2014-03" db="EMBL/GenBank/DDBJ databases">
        <title>The Genome Sequence of Anncaliia algerae insect isolate PRA339.</title>
        <authorList>
            <consortium name="The Broad Institute Genome Sequencing Platform"/>
            <consortium name="The Broad Institute Genome Sequencing Center for Infectious Disease"/>
            <person name="Cuomo C."/>
            <person name="Becnel J."/>
            <person name="Sanscrainte N."/>
            <person name="Walker B."/>
            <person name="Young S.K."/>
            <person name="Zeng Q."/>
            <person name="Gargeya S."/>
            <person name="Fitzgerald M."/>
            <person name="Haas B."/>
            <person name="Abouelleil A."/>
            <person name="Alvarado L."/>
            <person name="Arachchi H.M."/>
            <person name="Berlin A.M."/>
            <person name="Chapman S.B."/>
            <person name="Dewar J."/>
            <person name="Goldberg J."/>
            <person name="Griggs A."/>
            <person name="Gujja S."/>
            <person name="Hansen M."/>
            <person name="Howarth C."/>
            <person name="Imamovic A."/>
            <person name="Larimer J."/>
            <person name="McCowan C."/>
            <person name="Murphy C."/>
            <person name="Neiman D."/>
            <person name="Pearson M."/>
            <person name="Priest M."/>
            <person name="Roberts A."/>
            <person name="Saif S."/>
            <person name="Shea T."/>
            <person name="Sisk P."/>
            <person name="Sykes S."/>
            <person name="Wortman J."/>
            <person name="Nusbaum C."/>
            <person name="Birren B."/>
        </authorList>
    </citation>
    <scope>NUCLEOTIDE SEQUENCE [LARGE SCALE GENOMIC DNA]</scope>
    <source>
        <strain evidence="3 4">PRA339</strain>
    </source>
</reference>
<name>A0A059EVV3_9MICR</name>
<keyword evidence="4" id="KW-1185">Reference proteome</keyword>
<dbReference type="InterPro" id="IPR001310">
    <property type="entry name" value="Histidine_triad_HIT"/>
</dbReference>
<comment type="caution">
    <text evidence="1">Lacks conserved residue(s) required for the propagation of feature annotation.</text>
</comment>
<evidence type="ECO:0000313" key="3">
    <source>
        <dbReference type="EMBL" id="KCZ78997.1"/>
    </source>
</evidence>
<dbReference type="InterPro" id="IPR011146">
    <property type="entry name" value="HIT-like"/>
</dbReference>
<gene>
    <name evidence="3" type="ORF">H312_03621</name>
</gene>
<dbReference type="VEuPathDB" id="MicrosporidiaDB:H312_03621"/>
<reference evidence="4" key="1">
    <citation type="submission" date="2013-02" db="EMBL/GenBank/DDBJ databases">
        <authorList>
            <consortium name="The Broad Institute Genome Sequencing Platform"/>
            <person name="Cuomo C."/>
            <person name="Becnel J."/>
            <person name="Sanscrainte N."/>
            <person name="Walker B."/>
            <person name="Young S.K."/>
            <person name="Zeng Q."/>
            <person name="Gargeya S."/>
            <person name="Fitzgerald M."/>
            <person name="Haas B."/>
            <person name="Abouelleil A."/>
            <person name="Alvarado L."/>
            <person name="Arachchi H.M."/>
            <person name="Berlin A.M."/>
            <person name="Chapman S.B."/>
            <person name="Dewar J."/>
            <person name="Goldberg J."/>
            <person name="Griggs A."/>
            <person name="Gujja S."/>
            <person name="Hansen M."/>
            <person name="Howarth C."/>
            <person name="Imamovic A."/>
            <person name="Larimer J."/>
            <person name="McCowan C."/>
            <person name="Murphy C."/>
            <person name="Neiman D."/>
            <person name="Pearson M."/>
            <person name="Priest M."/>
            <person name="Roberts A."/>
            <person name="Saif S."/>
            <person name="Shea T."/>
            <person name="Sisk P."/>
            <person name="Sykes S."/>
            <person name="Wortman J."/>
            <person name="Nusbaum C."/>
            <person name="Birren B."/>
        </authorList>
    </citation>
    <scope>NUCLEOTIDE SEQUENCE [LARGE SCALE GENOMIC DNA]</scope>
    <source>
        <strain evidence="4">PRA339</strain>
    </source>
</reference>
<proteinExistence type="predicted"/>
<dbReference type="AlphaFoldDB" id="A0A059EVV3"/>